<organism evidence="1 2">
    <name type="scientific">Tanacetum coccineum</name>
    <dbReference type="NCBI Taxonomy" id="301880"/>
    <lineage>
        <taxon>Eukaryota</taxon>
        <taxon>Viridiplantae</taxon>
        <taxon>Streptophyta</taxon>
        <taxon>Embryophyta</taxon>
        <taxon>Tracheophyta</taxon>
        <taxon>Spermatophyta</taxon>
        <taxon>Magnoliopsida</taxon>
        <taxon>eudicotyledons</taxon>
        <taxon>Gunneridae</taxon>
        <taxon>Pentapetalae</taxon>
        <taxon>asterids</taxon>
        <taxon>campanulids</taxon>
        <taxon>Asterales</taxon>
        <taxon>Asteraceae</taxon>
        <taxon>Asteroideae</taxon>
        <taxon>Anthemideae</taxon>
        <taxon>Anthemidinae</taxon>
        <taxon>Tanacetum</taxon>
    </lineage>
</organism>
<comment type="caution">
    <text evidence="1">The sequence shown here is derived from an EMBL/GenBank/DDBJ whole genome shotgun (WGS) entry which is preliminary data.</text>
</comment>
<gene>
    <name evidence="1" type="ORF">Tco_1031668</name>
</gene>
<evidence type="ECO:0000313" key="2">
    <source>
        <dbReference type="Proteomes" id="UP001151760"/>
    </source>
</evidence>
<name>A0ABQ5GBY3_9ASTR</name>
<reference evidence="1" key="1">
    <citation type="journal article" date="2022" name="Int. J. Mol. Sci.">
        <title>Draft Genome of Tanacetum Coccineum: Genomic Comparison of Closely Related Tanacetum-Family Plants.</title>
        <authorList>
            <person name="Yamashiro T."/>
            <person name="Shiraishi A."/>
            <person name="Nakayama K."/>
            <person name="Satake H."/>
        </authorList>
    </citation>
    <scope>NUCLEOTIDE SEQUENCE</scope>
</reference>
<dbReference type="Proteomes" id="UP001151760">
    <property type="component" value="Unassembled WGS sequence"/>
</dbReference>
<proteinExistence type="predicted"/>
<keyword evidence="2" id="KW-1185">Reference proteome</keyword>
<reference evidence="1" key="2">
    <citation type="submission" date="2022-01" db="EMBL/GenBank/DDBJ databases">
        <authorList>
            <person name="Yamashiro T."/>
            <person name="Shiraishi A."/>
            <person name="Satake H."/>
            <person name="Nakayama K."/>
        </authorList>
    </citation>
    <scope>NUCLEOTIDE SEQUENCE</scope>
</reference>
<sequence length="276" mass="30212">MHLNLCKPKAPKSATTSTKRTLRWQWCGGGVEADGMIDNDAMGDDDDGGGVGVVVAARGCGDRIDRLMRNTFGLGRKTRRKTFPAATAAVVAGMLAGGGGGAGYEEREEMRSLYCTRTVQQDSLELIRGRKLNLQYFHVFGFLCYPTNDRDDLGKMKPKADIGSGFNCLNFQDSLKDSQSVPSKTNLDNLFGPMYEENYATSTTEVSDNSAANTLDNEDTPLSSSIIVEKDEAPQIVFSSEELVDTEPNTLVSNENADELFKKTLQNLTKMFFTIP</sequence>
<evidence type="ECO:0000313" key="1">
    <source>
        <dbReference type="EMBL" id="GJT72382.1"/>
    </source>
</evidence>
<protein>
    <submittedName>
        <fullName evidence="1">Uncharacterized protein</fullName>
    </submittedName>
</protein>
<accession>A0ABQ5GBY3</accession>
<dbReference type="EMBL" id="BQNB010018253">
    <property type="protein sequence ID" value="GJT72382.1"/>
    <property type="molecule type" value="Genomic_DNA"/>
</dbReference>